<dbReference type="AlphaFoldDB" id="A0A3B0RBI1"/>
<keyword evidence="1" id="KW-0812">Transmembrane</keyword>
<reference evidence="3" key="1">
    <citation type="submission" date="2018-06" db="EMBL/GenBank/DDBJ databases">
        <authorList>
            <person name="Zhirakovskaya E."/>
        </authorList>
    </citation>
    <scope>NUCLEOTIDE SEQUENCE</scope>
</reference>
<feature type="domain" description="Lnb-like transmembrane" evidence="2">
    <location>
        <begin position="45"/>
        <end position="181"/>
    </location>
</feature>
<accession>A0A3B0RBI1</accession>
<feature type="transmembrane region" description="Helical" evidence="1">
    <location>
        <begin position="78"/>
        <end position="99"/>
    </location>
</feature>
<feature type="transmembrane region" description="Helical" evidence="1">
    <location>
        <begin position="139"/>
        <end position="155"/>
    </location>
</feature>
<feature type="transmembrane region" description="Helical" evidence="1">
    <location>
        <begin position="47"/>
        <end position="66"/>
    </location>
</feature>
<organism evidence="3">
    <name type="scientific">hydrothermal vent metagenome</name>
    <dbReference type="NCBI Taxonomy" id="652676"/>
    <lineage>
        <taxon>unclassified sequences</taxon>
        <taxon>metagenomes</taxon>
        <taxon>ecological metagenomes</taxon>
    </lineage>
</organism>
<dbReference type="EMBL" id="UOEB01000217">
    <property type="protein sequence ID" value="VAV85328.1"/>
    <property type="molecule type" value="Genomic_DNA"/>
</dbReference>
<gene>
    <name evidence="3" type="ORF">MNBD_BACTEROID02-42</name>
</gene>
<dbReference type="Pfam" id="PF25221">
    <property type="entry name" value="5TMH_Lnb"/>
    <property type="match status" value="1"/>
</dbReference>
<evidence type="ECO:0000313" key="3">
    <source>
        <dbReference type="EMBL" id="VAV85328.1"/>
    </source>
</evidence>
<dbReference type="InterPro" id="IPR057436">
    <property type="entry name" value="5TMH_Lnb"/>
</dbReference>
<sequence>TAEEHMFLPKFIYTFFETATFSNSGKPLVKQSKILFKERERPTSSSFLTSPLMIFGVIGLLLLIITYRDYKNDKQSKWLDIVLFAITGLIGVFILLLWFATDHSATANNYNLLWAFPINLFVISQLYKKSAKKWFIKYLKFLVILFCLMTLHWIIGIQVFAIGLIPLLFALLVRYIFLVNYFSRKA</sequence>
<proteinExistence type="predicted"/>
<name>A0A3B0RBI1_9ZZZZ</name>
<keyword evidence="1" id="KW-0472">Membrane</keyword>
<keyword evidence="1" id="KW-1133">Transmembrane helix</keyword>
<evidence type="ECO:0000256" key="1">
    <source>
        <dbReference type="SAM" id="Phobius"/>
    </source>
</evidence>
<evidence type="ECO:0000259" key="2">
    <source>
        <dbReference type="Pfam" id="PF25221"/>
    </source>
</evidence>
<feature type="transmembrane region" description="Helical" evidence="1">
    <location>
        <begin position="111"/>
        <end position="127"/>
    </location>
</feature>
<protein>
    <recommendedName>
        <fullName evidence="2">Lnb-like transmembrane domain-containing protein</fullName>
    </recommendedName>
</protein>
<feature type="transmembrane region" description="Helical" evidence="1">
    <location>
        <begin position="161"/>
        <end position="182"/>
    </location>
</feature>
<feature type="non-terminal residue" evidence="3">
    <location>
        <position position="1"/>
    </location>
</feature>